<keyword evidence="4 6" id="KW-1133">Transmembrane helix</keyword>
<evidence type="ECO:0000256" key="3">
    <source>
        <dbReference type="ARBA" id="ARBA00022692"/>
    </source>
</evidence>
<dbReference type="InterPro" id="IPR001054">
    <property type="entry name" value="A/G_cyclase"/>
</dbReference>
<dbReference type="eggNOG" id="COG2114">
    <property type="taxonomic scope" value="Bacteria"/>
</dbReference>
<feature type="transmembrane region" description="Helical" evidence="6">
    <location>
        <begin position="124"/>
        <end position="150"/>
    </location>
</feature>
<feature type="transmembrane region" description="Helical" evidence="6">
    <location>
        <begin position="24"/>
        <end position="43"/>
    </location>
</feature>
<dbReference type="OrthoDB" id="6115136at2"/>
<evidence type="ECO:0000256" key="4">
    <source>
        <dbReference type="ARBA" id="ARBA00022989"/>
    </source>
</evidence>
<dbReference type="InterPro" id="IPR007895">
    <property type="entry name" value="MASE1"/>
</dbReference>
<dbReference type="GO" id="GO:0004016">
    <property type="term" value="F:adenylate cyclase activity"/>
    <property type="evidence" value="ECO:0007669"/>
    <property type="project" value="UniProtKB-ARBA"/>
</dbReference>
<dbReference type="CDD" id="cd07302">
    <property type="entry name" value="CHD"/>
    <property type="match status" value="1"/>
</dbReference>
<dbReference type="eggNOG" id="COG3447">
    <property type="taxonomic scope" value="Bacteria"/>
</dbReference>
<dbReference type="SMART" id="SM00044">
    <property type="entry name" value="CYCc"/>
    <property type="match status" value="1"/>
</dbReference>
<dbReference type="RefSeq" id="WP_002690024.1">
    <property type="nucleotide sequence ID" value="NZ_JH600070.1"/>
</dbReference>
<evidence type="ECO:0000259" key="7">
    <source>
        <dbReference type="PROSITE" id="PS50125"/>
    </source>
</evidence>
<comment type="subcellular location">
    <subcellularLocation>
        <location evidence="1">Cell membrane</location>
        <topology evidence="1">Multi-pass membrane protein</topology>
    </subcellularLocation>
</comment>
<evidence type="ECO:0000256" key="5">
    <source>
        <dbReference type="ARBA" id="ARBA00023136"/>
    </source>
</evidence>
<dbReference type="STRING" id="395493.BegalDRAFT_2251"/>
<proteinExistence type="predicted"/>
<evidence type="ECO:0000256" key="2">
    <source>
        <dbReference type="ARBA" id="ARBA00022475"/>
    </source>
</evidence>
<dbReference type="InterPro" id="IPR029787">
    <property type="entry name" value="Nucleotide_cyclase"/>
</dbReference>
<feature type="transmembrane region" description="Helical" evidence="6">
    <location>
        <begin position="91"/>
        <end position="112"/>
    </location>
</feature>
<organism evidence="8 9">
    <name type="scientific">Beggiatoa alba B18LD</name>
    <dbReference type="NCBI Taxonomy" id="395493"/>
    <lineage>
        <taxon>Bacteria</taxon>
        <taxon>Pseudomonadati</taxon>
        <taxon>Pseudomonadota</taxon>
        <taxon>Gammaproteobacteria</taxon>
        <taxon>Thiotrichales</taxon>
        <taxon>Thiotrichaceae</taxon>
        <taxon>Beggiatoa</taxon>
    </lineage>
</organism>
<name>I3CHL2_9GAMM</name>
<dbReference type="PROSITE" id="PS50125">
    <property type="entry name" value="GUANYLATE_CYCLASE_2"/>
    <property type="match status" value="1"/>
</dbReference>
<feature type="transmembrane region" description="Helical" evidence="6">
    <location>
        <begin position="50"/>
        <end position="71"/>
    </location>
</feature>
<dbReference type="GO" id="GO:0005886">
    <property type="term" value="C:plasma membrane"/>
    <property type="evidence" value="ECO:0007669"/>
    <property type="project" value="UniProtKB-SubCell"/>
</dbReference>
<feature type="transmembrane region" description="Helical" evidence="6">
    <location>
        <begin position="224"/>
        <end position="243"/>
    </location>
</feature>
<keyword evidence="9" id="KW-1185">Reference proteome</keyword>
<feature type="transmembrane region" description="Helical" evidence="6">
    <location>
        <begin position="250"/>
        <end position="271"/>
    </location>
</feature>
<dbReference type="SUPFAM" id="SSF55073">
    <property type="entry name" value="Nucleotide cyclase"/>
    <property type="match status" value="1"/>
</dbReference>
<dbReference type="HOGENOM" id="CLU_465942_0_0_6"/>
<accession>I3CHL2</accession>
<feature type="transmembrane region" description="Helical" evidence="6">
    <location>
        <begin position="162"/>
        <end position="184"/>
    </location>
</feature>
<dbReference type="Pfam" id="PF05231">
    <property type="entry name" value="MASE1"/>
    <property type="match status" value="1"/>
</dbReference>
<dbReference type="Gene3D" id="3.30.70.1230">
    <property type="entry name" value="Nucleotide cyclase"/>
    <property type="match status" value="1"/>
</dbReference>
<keyword evidence="5 6" id="KW-0472">Membrane</keyword>
<keyword evidence="2" id="KW-1003">Cell membrane</keyword>
<feature type="transmembrane region" description="Helical" evidence="6">
    <location>
        <begin position="196"/>
        <end position="218"/>
    </location>
</feature>
<evidence type="ECO:0000313" key="9">
    <source>
        <dbReference type="Proteomes" id="UP000005744"/>
    </source>
</evidence>
<evidence type="ECO:0000313" key="8">
    <source>
        <dbReference type="EMBL" id="EIJ43105.1"/>
    </source>
</evidence>
<sequence>MLRIPLIKKLSRKNRNRLLEIGNILSFAVVYYLISELSIILGSTTGDVTAIWPVAGLGFAVMFIWGYRFLISVWLGELNLLFLESFSHEQLWIATGNAVALFIAVWFIKRYAKNADLFGYTKNVIFFIFFAVLLSSMISASVGNTALYFYGIIEASSLLNNWWTWWLADIVGVLVVAPLIITWHQEWHIHWTRSQLFEAISLFFSLGITAWLIFGQPLSEGIRAYPMAFLMMPFIIWSIFRFGQRETMTVIFLLSVIAIFGTIMRVGPFVLPSLYQSLLLLQAFIGVICLTTLFLMALISERTKLEASMSRFVPHEFLSFLNKTSIIDVNLGDHTEREMSVLFSDIRGFTSLSEAMTPQQNFNFINAYLSRMEPIISEHQGFIDKYIGDAIMALFPKNADQALQAAIEMLQTLNQYNETRGRPGRPKLRIGIGIHTGLLMLGTVGGQSRMDGTVISDAVNLASRTESLTKTYGVCLLITEQTYQKLKDPTQYKIRLLDRVIVKGKTNLVTLYEVYDADLPPLIALKNQTLSQFEQACLSYHQTNFLLAQQLFEMVLSINEQDDAAKVYLDRCHNHLRNPCANNPN</sequence>
<dbReference type="InterPro" id="IPR050697">
    <property type="entry name" value="Adenylyl/Guanylyl_Cyclase_3/4"/>
</dbReference>
<dbReference type="Proteomes" id="UP000005744">
    <property type="component" value="Unassembled WGS sequence"/>
</dbReference>
<evidence type="ECO:0000256" key="1">
    <source>
        <dbReference type="ARBA" id="ARBA00004651"/>
    </source>
</evidence>
<reference evidence="8 9" key="1">
    <citation type="submission" date="2011-11" db="EMBL/GenBank/DDBJ databases">
        <title>Improved High-Quality Draft sequence of Beggiatoa alba B18lD.</title>
        <authorList>
            <consortium name="US DOE Joint Genome Institute"/>
            <person name="Lucas S."/>
            <person name="Han J."/>
            <person name="Lapidus A."/>
            <person name="Cheng J.-F."/>
            <person name="Goodwin L."/>
            <person name="Pitluck S."/>
            <person name="Peters L."/>
            <person name="Mikhailova N."/>
            <person name="Held B."/>
            <person name="Detter J.C."/>
            <person name="Han C."/>
            <person name="Tapia R."/>
            <person name="Land M."/>
            <person name="Hauser L."/>
            <person name="Kyrpides N."/>
            <person name="Ivanova N."/>
            <person name="Pagani I."/>
            <person name="Samuel K."/>
            <person name="Teske A."/>
            <person name="Mueller J."/>
            <person name="Woyke T."/>
        </authorList>
    </citation>
    <scope>NUCLEOTIDE SEQUENCE [LARGE SCALE GENOMIC DNA]</scope>
    <source>
        <strain evidence="8 9">B18LD</strain>
    </source>
</reference>
<gene>
    <name evidence="8" type="ORF">BegalDRAFT_2251</name>
</gene>
<dbReference type="Pfam" id="PF00211">
    <property type="entry name" value="Guanylate_cyc"/>
    <property type="match status" value="1"/>
</dbReference>
<feature type="transmembrane region" description="Helical" evidence="6">
    <location>
        <begin position="277"/>
        <end position="299"/>
    </location>
</feature>
<dbReference type="PANTHER" id="PTHR43081">
    <property type="entry name" value="ADENYLATE CYCLASE, TERMINAL-DIFFERENTIATION SPECIFIC-RELATED"/>
    <property type="match status" value="1"/>
</dbReference>
<evidence type="ECO:0000256" key="6">
    <source>
        <dbReference type="SAM" id="Phobius"/>
    </source>
</evidence>
<dbReference type="GO" id="GO:0035556">
    <property type="term" value="P:intracellular signal transduction"/>
    <property type="evidence" value="ECO:0007669"/>
    <property type="project" value="InterPro"/>
</dbReference>
<dbReference type="EMBL" id="JH600070">
    <property type="protein sequence ID" value="EIJ43105.1"/>
    <property type="molecule type" value="Genomic_DNA"/>
</dbReference>
<protein>
    <submittedName>
        <fullName evidence="8">Family 3 adenylate cyclase</fullName>
    </submittedName>
</protein>
<dbReference type="PANTHER" id="PTHR43081:SF1">
    <property type="entry name" value="ADENYLATE CYCLASE, TERMINAL-DIFFERENTIATION SPECIFIC"/>
    <property type="match status" value="1"/>
</dbReference>
<feature type="domain" description="Guanylate cyclase" evidence="7">
    <location>
        <begin position="340"/>
        <end position="466"/>
    </location>
</feature>
<dbReference type="AlphaFoldDB" id="I3CHL2"/>
<keyword evidence="3 6" id="KW-0812">Transmembrane</keyword>
<dbReference type="GO" id="GO:0006171">
    <property type="term" value="P:cAMP biosynthetic process"/>
    <property type="evidence" value="ECO:0007669"/>
    <property type="project" value="TreeGrafter"/>
</dbReference>